<proteinExistence type="predicted"/>
<evidence type="ECO:0000313" key="8">
    <source>
        <dbReference type="EMBL" id="EPE10204.1"/>
    </source>
</evidence>
<evidence type="ECO:0000256" key="4">
    <source>
        <dbReference type="ARBA" id="ARBA00023136"/>
    </source>
</evidence>
<dbReference type="OrthoDB" id="74314at2759"/>
<feature type="compositionally biased region" description="Basic and acidic residues" evidence="5">
    <location>
        <begin position="54"/>
        <end position="75"/>
    </location>
</feature>
<gene>
    <name evidence="8" type="ORF">F503_05299</name>
</gene>
<dbReference type="STRING" id="1262450.S3C9R0"/>
<organism evidence="8 9">
    <name type="scientific">Ophiostoma piceae (strain UAMH 11346)</name>
    <name type="common">Sap stain fungus</name>
    <dbReference type="NCBI Taxonomy" id="1262450"/>
    <lineage>
        <taxon>Eukaryota</taxon>
        <taxon>Fungi</taxon>
        <taxon>Dikarya</taxon>
        <taxon>Ascomycota</taxon>
        <taxon>Pezizomycotina</taxon>
        <taxon>Sordariomycetes</taxon>
        <taxon>Sordariomycetidae</taxon>
        <taxon>Ophiostomatales</taxon>
        <taxon>Ophiostomataceae</taxon>
        <taxon>Ophiostoma</taxon>
    </lineage>
</organism>
<feature type="domain" description="TECPR1-like DysF" evidence="7">
    <location>
        <begin position="174"/>
        <end position="622"/>
    </location>
</feature>
<dbReference type="AlphaFoldDB" id="S3C9R0"/>
<dbReference type="VEuPathDB" id="FungiDB:F503_05299"/>
<dbReference type="InterPro" id="IPR010482">
    <property type="entry name" value="TECPR1-like_DysF"/>
</dbReference>
<feature type="region of interest" description="Disordered" evidence="5">
    <location>
        <begin position="1"/>
        <end position="89"/>
    </location>
</feature>
<dbReference type="GO" id="GO:0005778">
    <property type="term" value="C:peroxisomal membrane"/>
    <property type="evidence" value="ECO:0007669"/>
    <property type="project" value="UniProtKB-ARBA"/>
</dbReference>
<feature type="region of interest" description="Disordered" evidence="5">
    <location>
        <begin position="578"/>
        <end position="615"/>
    </location>
</feature>
<evidence type="ECO:0000256" key="1">
    <source>
        <dbReference type="ARBA" id="ARBA00004141"/>
    </source>
</evidence>
<dbReference type="Proteomes" id="UP000016923">
    <property type="component" value="Unassembled WGS sequence"/>
</dbReference>
<evidence type="ECO:0000256" key="2">
    <source>
        <dbReference type="ARBA" id="ARBA00022692"/>
    </source>
</evidence>
<dbReference type="PANTHER" id="PTHR28304">
    <property type="entry name" value="PEROXISOMAL MEMBRANE PROTEIN PEX29"/>
    <property type="match status" value="1"/>
</dbReference>
<dbReference type="EMBL" id="KE148146">
    <property type="protein sequence ID" value="EPE10204.1"/>
    <property type="molecule type" value="Genomic_DNA"/>
</dbReference>
<dbReference type="GO" id="GO:0007031">
    <property type="term" value="P:peroxisome organization"/>
    <property type="evidence" value="ECO:0007669"/>
    <property type="project" value="TreeGrafter"/>
</dbReference>
<dbReference type="HOGENOM" id="CLU_024267_1_0_1"/>
<dbReference type="InterPro" id="IPR052816">
    <property type="entry name" value="Peroxisomal_Membrane_PEX28-32"/>
</dbReference>
<feature type="transmembrane region" description="Helical" evidence="6">
    <location>
        <begin position="227"/>
        <end position="247"/>
    </location>
</feature>
<dbReference type="Pfam" id="PF06398">
    <property type="entry name" value="Pex24p"/>
    <property type="match status" value="1"/>
</dbReference>
<keyword evidence="2 6" id="KW-0812">Transmembrane</keyword>
<evidence type="ECO:0000259" key="7">
    <source>
        <dbReference type="Pfam" id="PF06398"/>
    </source>
</evidence>
<keyword evidence="4 6" id="KW-0472">Membrane</keyword>
<sequence>MDEIAYMFLGVGDDDDDDNDKPAEEEQPPPTPTMAPGGYGTSPSGSTVGYVSHPKLEMHADPKADRDSRAGDHLRAPSPPPSPALTTPKRRLGFRDLLSKANIQDQLLDKLFQQVIPIDNSYTEEDTDINYSDPSFGAAPNPGDGPADTGTGSGRAAYDADVDGQPPKKERPGFSVAIMSNNFRRFNARIGVVFRFQKKIERLLTWRRTTHTVAFLGTYTIVCLDPYILTLAPPAVLLLSVLIPGFITRHPGTSTTNTPTLVLPSEYYARGPPLAPPRTVKPVKELSRDFFRNMGDLQNSMEDFSVAHDQIVNTVVPATNFADEAFSSALFVVLCGAALLLSVAAHLLPYRLIFLVGGWGFICSQHPAVARLLRIWKRSLNTSMAAAASETAASLSNEKDASDEKSPEEVTSQSHTDAAASLWNSWVASDIILDEAPETREVEIFELQHRSSPDAAEWDAWVFSASPFDPLSQSRLNANASSPGTSAGGYSNGRPTGARFFEDVLPPHGWEWSEKKWALDLWSRDWVEERIITGVEVETEGERWVYDMLNEHEQQQQLAAAASSSSANYGYGDSDYYADNSTGLHPPPSSFRPQRRPLGPSWEEGEEGMGRRGQWRRRRWVRMVKRRKITAAA</sequence>
<feature type="compositionally biased region" description="Basic and acidic residues" evidence="5">
    <location>
        <begin position="397"/>
        <end position="408"/>
    </location>
</feature>
<dbReference type="PANTHER" id="PTHR28304:SF2">
    <property type="entry name" value="PEROXISOMAL MEMBRANE PROTEIN PEX29"/>
    <property type="match status" value="1"/>
</dbReference>
<feature type="region of interest" description="Disordered" evidence="5">
    <location>
        <begin position="474"/>
        <end position="493"/>
    </location>
</feature>
<keyword evidence="9" id="KW-1185">Reference proteome</keyword>
<comment type="subcellular location">
    <subcellularLocation>
        <location evidence="1">Membrane</location>
        <topology evidence="1">Multi-pass membrane protein</topology>
    </subcellularLocation>
</comment>
<feature type="region of interest" description="Disordered" evidence="5">
    <location>
        <begin position="124"/>
        <end position="173"/>
    </location>
</feature>
<feature type="transmembrane region" description="Helical" evidence="6">
    <location>
        <begin position="329"/>
        <end position="347"/>
    </location>
</feature>
<feature type="compositionally biased region" description="Polar residues" evidence="5">
    <location>
        <begin position="474"/>
        <end position="485"/>
    </location>
</feature>
<dbReference type="OMA" id="SWIARDI"/>
<keyword evidence="3 6" id="KW-1133">Transmembrane helix</keyword>
<feature type="compositionally biased region" description="Acidic residues" evidence="5">
    <location>
        <begin position="12"/>
        <end position="27"/>
    </location>
</feature>
<evidence type="ECO:0000256" key="3">
    <source>
        <dbReference type="ARBA" id="ARBA00022989"/>
    </source>
</evidence>
<accession>S3C9R0</accession>
<evidence type="ECO:0000256" key="6">
    <source>
        <dbReference type="SAM" id="Phobius"/>
    </source>
</evidence>
<feature type="region of interest" description="Disordered" evidence="5">
    <location>
        <begin position="391"/>
        <end position="414"/>
    </location>
</feature>
<evidence type="ECO:0000256" key="5">
    <source>
        <dbReference type="SAM" id="MobiDB-lite"/>
    </source>
</evidence>
<evidence type="ECO:0000313" key="9">
    <source>
        <dbReference type="Proteomes" id="UP000016923"/>
    </source>
</evidence>
<dbReference type="eggNOG" id="ENOG502QQTF">
    <property type="taxonomic scope" value="Eukaryota"/>
</dbReference>
<reference evidence="8 9" key="1">
    <citation type="journal article" date="2013" name="BMC Genomics">
        <title>The genome and transcriptome of the pine saprophyte Ophiostoma piceae, and a comparison with the bark beetle-associated pine pathogen Grosmannia clavigera.</title>
        <authorList>
            <person name="Haridas S."/>
            <person name="Wang Y."/>
            <person name="Lim L."/>
            <person name="Massoumi Alamouti S."/>
            <person name="Jackman S."/>
            <person name="Docking R."/>
            <person name="Robertson G."/>
            <person name="Birol I."/>
            <person name="Bohlmann J."/>
            <person name="Breuil C."/>
        </authorList>
    </citation>
    <scope>NUCLEOTIDE SEQUENCE [LARGE SCALE GENOMIC DNA]</scope>
    <source>
        <strain evidence="8 9">UAMH 11346</strain>
    </source>
</reference>
<name>S3C9R0_OPHP1</name>
<protein>
    <submittedName>
        <fullName evidence="8">Peroxin 24</fullName>
    </submittedName>
</protein>
<feature type="compositionally biased region" description="Low complexity" evidence="5">
    <location>
        <begin position="41"/>
        <end position="52"/>
    </location>
</feature>